<dbReference type="GO" id="GO:0016620">
    <property type="term" value="F:oxidoreductase activity, acting on the aldehyde or oxo group of donors, NAD or NADP as acceptor"/>
    <property type="evidence" value="ECO:0007669"/>
    <property type="project" value="InterPro"/>
</dbReference>
<dbReference type="InterPro" id="IPR050085">
    <property type="entry name" value="AGPR"/>
</dbReference>
<evidence type="ECO:0000313" key="7">
    <source>
        <dbReference type="Proteomes" id="UP000060630"/>
    </source>
</evidence>
<dbReference type="AlphaFoldDB" id="A0A106QD50"/>
<gene>
    <name evidence="6" type="ORF">WL29_21295</name>
</gene>
<name>A0A106QD50_9BURK</name>
<dbReference type="Pfam" id="PF01118">
    <property type="entry name" value="Semialdhyde_dh"/>
    <property type="match status" value="1"/>
</dbReference>
<evidence type="ECO:0000256" key="2">
    <source>
        <dbReference type="ARBA" id="ARBA00022605"/>
    </source>
</evidence>
<dbReference type="Gene3D" id="3.40.50.720">
    <property type="entry name" value="NAD(P)-binding Rossmann-like Domain"/>
    <property type="match status" value="1"/>
</dbReference>
<feature type="domain" description="Semialdehyde dehydrogenase NAD-binding" evidence="5">
    <location>
        <begin position="4"/>
        <end position="110"/>
    </location>
</feature>
<dbReference type="Proteomes" id="UP000060630">
    <property type="component" value="Unassembled WGS sequence"/>
</dbReference>
<dbReference type="SMART" id="SM00859">
    <property type="entry name" value="Semialdhyde_dh"/>
    <property type="match status" value="1"/>
</dbReference>
<dbReference type="SUPFAM" id="SSF51735">
    <property type="entry name" value="NAD(P)-binding Rossmann-fold domains"/>
    <property type="match status" value="1"/>
</dbReference>
<evidence type="ECO:0000259" key="5">
    <source>
        <dbReference type="SMART" id="SM00859"/>
    </source>
</evidence>
<comment type="caution">
    <text evidence="6">The sequence shown here is derived from an EMBL/GenBank/DDBJ whole genome shotgun (WGS) entry which is preliminary data.</text>
</comment>
<dbReference type="PANTHER" id="PTHR32338:SF10">
    <property type="entry name" value="N-ACETYL-GAMMA-GLUTAMYL-PHOSPHATE REDUCTASE, CHLOROPLASTIC-RELATED"/>
    <property type="match status" value="1"/>
</dbReference>
<dbReference type="PANTHER" id="PTHR32338">
    <property type="entry name" value="N-ACETYL-GAMMA-GLUTAMYL-PHOSPHATE REDUCTASE, CHLOROPLASTIC-RELATED-RELATED"/>
    <property type="match status" value="1"/>
</dbReference>
<evidence type="ECO:0000256" key="3">
    <source>
        <dbReference type="ARBA" id="ARBA00022857"/>
    </source>
</evidence>
<evidence type="ECO:0000256" key="1">
    <source>
        <dbReference type="ARBA" id="ARBA00022571"/>
    </source>
</evidence>
<dbReference type="InterPro" id="IPR058924">
    <property type="entry name" value="AGPR_dimerisation_dom"/>
</dbReference>
<dbReference type="Pfam" id="PF22698">
    <property type="entry name" value="Semialdhyde_dhC_1"/>
    <property type="match status" value="1"/>
</dbReference>
<reference evidence="6 7" key="1">
    <citation type="submission" date="2015-11" db="EMBL/GenBank/DDBJ databases">
        <title>Expanding the genomic diversity of Burkholderia species for the development of highly accurate diagnostics.</title>
        <authorList>
            <person name="Sahl J."/>
            <person name="Keim P."/>
            <person name="Wagner D."/>
        </authorList>
    </citation>
    <scope>NUCLEOTIDE SEQUENCE [LARGE SCALE GENOMIC DNA]</scope>
    <source>
        <strain evidence="6 7">MSMB2087WGS</strain>
    </source>
</reference>
<keyword evidence="4" id="KW-0560">Oxidoreductase</keyword>
<keyword evidence="2" id="KW-0028">Amino-acid biosynthesis</keyword>
<proteinExistence type="predicted"/>
<dbReference type="InterPro" id="IPR000534">
    <property type="entry name" value="Semialdehyde_DH_NAD-bd"/>
</dbReference>
<accession>A0A106QD50</accession>
<keyword evidence="1" id="KW-0055">Arginine biosynthesis</keyword>
<keyword evidence="3" id="KW-0521">NADP</keyword>
<evidence type="ECO:0000313" key="6">
    <source>
        <dbReference type="EMBL" id="KWA83904.1"/>
    </source>
</evidence>
<dbReference type="EMBL" id="LPHD01000049">
    <property type="protein sequence ID" value="KWA83904.1"/>
    <property type="molecule type" value="Genomic_DNA"/>
</dbReference>
<dbReference type="GO" id="GO:0006526">
    <property type="term" value="P:L-arginine biosynthetic process"/>
    <property type="evidence" value="ECO:0007669"/>
    <property type="project" value="UniProtKB-KW"/>
</dbReference>
<dbReference type="Gene3D" id="3.30.360.10">
    <property type="entry name" value="Dihydrodipicolinate Reductase, domain 2"/>
    <property type="match status" value="1"/>
</dbReference>
<dbReference type="SUPFAM" id="SSF55347">
    <property type="entry name" value="Glyceraldehyde-3-phosphate dehydrogenase-like, C-terminal domain"/>
    <property type="match status" value="1"/>
</dbReference>
<dbReference type="InterPro" id="IPR036291">
    <property type="entry name" value="NAD(P)-bd_dom_sf"/>
</dbReference>
<dbReference type="RefSeq" id="WP_060192188.1">
    <property type="nucleotide sequence ID" value="NZ_LPHD01000049.1"/>
</dbReference>
<sequence length="290" mass="30583">MSYRLFVDGAAGTVGSALQPYLDGMEAEGLVELIRLPESMRKDAAYRKFAMRNADVVVVCLPDAEAGEAVALIERYNPRARILDASATHRCHPYWVYGLPEVTSATAIAEAQKVANPGCFATACILGGKPLVDAFGLAQLVFQGMTGYSAAGRKGSADGTPRLVQFGKAHRHLPEIARYTGAPAPVLTTTVGPWKRGMLVQTFLNQPADAVLRAYEAAYASHQEVHVVRAETSDYRVNPKGCNGGNEVVICVAGQPHGGSSVAVVLDNLGKGSAGAAASNLRLMLTGSLN</sequence>
<evidence type="ECO:0000256" key="4">
    <source>
        <dbReference type="ARBA" id="ARBA00023002"/>
    </source>
</evidence>
<dbReference type="GO" id="GO:0051287">
    <property type="term" value="F:NAD binding"/>
    <property type="evidence" value="ECO:0007669"/>
    <property type="project" value="InterPro"/>
</dbReference>
<protein>
    <recommendedName>
        <fullName evidence="5">Semialdehyde dehydrogenase NAD-binding domain-containing protein</fullName>
    </recommendedName>
</protein>
<organism evidence="6 7">
    <name type="scientific">Burkholderia ubonensis</name>
    <dbReference type="NCBI Taxonomy" id="101571"/>
    <lineage>
        <taxon>Bacteria</taxon>
        <taxon>Pseudomonadati</taxon>
        <taxon>Pseudomonadota</taxon>
        <taxon>Betaproteobacteria</taxon>
        <taxon>Burkholderiales</taxon>
        <taxon>Burkholderiaceae</taxon>
        <taxon>Burkholderia</taxon>
        <taxon>Burkholderia cepacia complex</taxon>
    </lineage>
</organism>